<dbReference type="EMBL" id="CP081869">
    <property type="protein sequence ID" value="QZO02366.1"/>
    <property type="molecule type" value="Genomic_DNA"/>
</dbReference>
<dbReference type="Gene3D" id="3.30.9.10">
    <property type="entry name" value="D-Amino Acid Oxidase, subunit A, domain 2"/>
    <property type="match status" value="1"/>
</dbReference>
<sequence length="440" mass="47768">MTVGLLAKGEGKGQFETEPFWWDAAKPPTAGFDAVPRQVDVLVVGAGFSGLSAALVLARAGRGVLVVDAGVPGYGASTRNGGQVGSGNQKFRVRTLIEMKGEKKAVELLHEGVEMLDGIERLVRDENIDCSFERCGRFRGAMRPEHYEAMARDMSDLHRFAGVEFGMVPKGEQGSEIGSDRFHGGAVLPQDASIHPGRYHAGLLSRARDAGALIAGNAPVRDIVSSGSGHLVRFDGFDVRARDVIVATNGYTKGVGGYFSRRIVPIASSQIATGHIPQDRFEAAMPKRRVYGNSNRVFFYFRPAPGENRILWGGRSSHVAREGSAASFQHLARDLLDTFPDLEHVPVTHAWSGLIGYTFDEFPHLGRSPDGVHYAMGYCGTGVSRSTHFGRKIALQLLSRPEGQSAFSDLGFPSHPFHFVAKHAVPAVETWYRIRDAANL</sequence>
<dbReference type="Proteomes" id="UP000825701">
    <property type="component" value="Chromosome"/>
</dbReference>
<organism evidence="3 4">
    <name type="scientific">Chenggangzhangella methanolivorans</name>
    <dbReference type="NCBI Taxonomy" id="1437009"/>
    <lineage>
        <taxon>Bacteria</taxon>
        <taxon>Pseudomonadati</taxon>
        <taxon>Pseudomonadota</taxon>
        <taxon>Alphaproteobacteria</taxon>
        <taxon>Hyphomicrobiales</taxon>
        <taxon>Methylopilaceae</taxon>
        <taxon>Chenggangzhangella</taxon>
    </lineage>
</organism>
<dbReference type="SUPFAM" id="SSF51905">
    <property type="entry name" value="FAD/NAD(P)-binding domain"/>
    <property type="match status" value="1"/>
</dbReference>
<dbReference type="GO" id="GO:0005737">
    <property type="term" value="C:cytoplasm"/>
    <property type="evidence" value="ECO:0007669"/>
    <property type="project" value="TreeGrafter"/>
</dbReference>
<dbReference type="AlphaFoldDB" id="A0A9E6RCM5"/>
<dbReference type="GO" id="GO:0016491">
    <property type="term" value="F:oxidoreductase activity"/>
    <property type="evidence" value="ECO:0007669"/>
    <property type="project" value="UniProtKB-KW"/>
</dbReference>
<evidence type="ECO:0000259" key="2">
    <source>
        <dbReference type="Pfam" id="PF01266"/>
    </source>
</evidence>
<dbReference type="PANTHER" id="PTHR13847">
    <property type="entry name" value="SARCOSINE DEHYDROGENASE-RELATED"/>
    <property type="match status" value="1"/>
</dbReference>
<dbReference type="InterPro" id="IPR006076">
    <property type="entry name" value="FAD-dep_OxRdtase"/>
</dbReference>
<keyword evidence="1" id="KW-0560">Oxidoreductase</keyword>
<proteinExistence type="predicted"/>
<dbReference type="Pfam" id="PF01266">
    <property type="entry name" value="DAO"/>
    <property type="match status" value="1"/>
</dbReference>
<accession>A0A9E6RCM5</accession>
<gene>
    <name evidence="3" type="ORF">K6K41_13005</name>
</gene>
<dbReference type="PRINTS" id="PR00420">
    <property type="entry name" value="RNGMNOXGNASE"/>
</dbReference>
<reference evidence="3" key="1">
    <citation type="submission" date="2021-08" db="EMBL/GenBank/DDBJ databases">
        <authorList>
            <person name="Zhang H."/>
            <person name="Xu M."/>
            <person name="Yu Z."/>
            <person name="Yang L."/>
            <person name="Cai Y."/>
        </authorList>
    </citation>
    <scope>NUCLEOTIDE SEQUENCE</scope>
    <source>
        <strain evidence="3">CHL1</strain>
    </source>
</reference>
<evidence type="ECO:0000256" key="1">
    <source>
        <dbReference type="ARBA" id="ARBA00023002"/>
    </source>
</evidence>
<dbReference type="KEGG" id="cmet:K6K41_13005"/>
<evidence type="ECO:0000313" key="3">
    <source>
        <dbReference type="EMBL" id="QZO02366.1"/>
    </source>
</evidence>
<protein>
    <submittedName>
        <fullName evidence="3">FAD-binding oxidoreductase</fullName>
    </submittedName>
</protein>
<dbReference type="PANTHER" id="PTHR13847:SF281">
    <property type="entry name" value="FAD DEPENDENT OXIDOREDUCTASE DOMAIN-CONTAINING PROTEIN"/>
    <property type="match status" value="1"/>
</dbReference>
<dbReference type="InterPro" id="IPR036188">
    <property type="entry name" value="FAD/NAD-bd_sf"/>
</dbReference>
<evidence type="ECO:0000313" key="4">
    <source>
        <dbReference type="Proteomes" id="UP000825701"/>
    </source>
</evidence>
<keyword evidence="4" id="KW-1185">Reference proteome</keyword>
<dbReference type="Gene3D" id="3.50.50.60">
    <property type="entry name" value="FAD/NAD(P)-binding domain"/>
    <property type="match status" value="1"/>
</dbReference>
<feature type="domain" description="FAD dependent oxidoreductase" evidence="2">
    <location>
        <begin position="40"/>
        <end position="394"/>
    </location>
</feature>
<name>A0A9E6RCM5_9HYPH</name>